<organism evidence="1 2">
    <name type="scientific">Aegilops tauschii subsp. strangulata</name>
    <name type="common">Goatgrass</name>
    <dbReference type="NCBI Taxonomy" id="200361"/>
    <lineage>
        <taxon>Eukaryota</taxon>
        <taxon>Viridiplantae</taxon>
        <taxon>Streptophyta</taxon>
        <taxon>Embryophyta</taxon>
        <taxon>Tracheophyta</taxon>
        <taxon>Spermatophyta</taxon>
        <taxon>Magnoliopsida</taxon>
        <taxon>Liliopsida</taxon>
        <taxon>Poales</taxon>
        <taxon>Poaceae</taxon>
        <taxon>BOP clade</taxon>
        <taxon>Pooideae</taxon>
        <taxon>Triticodae</taxon>
        <taxon>Triticeae</taxon>
        <taxon>Triticinae</taxon>
        <taxon>Aegilops</taxon>
    </lineage>
</organism>
<name>A0A453CRX5_AEGTS</name>
<reference evidence="1" key="4">
    <citation type="submission" date="2019-03" db="UniProtKB">
        <authorList>
            <consortium name="EnsemblPlants"/>
        </authorList>
    </citation>
    <scope>IDENTIFICATION</scope>
</reference>
<reference evidence="2" key="2">
    <citation type="journal article" date="2017" name="Nat. Plants">
        <title>The Aegilops tauschii genome reveals multiple impacts of transposons.</title>
        <authorList>
            <person name="Zhao G."/>
            <person name="Zou C."/>
            <person name="Li K."/>
            <person name="Wang K."/>
            <person name="Li T."/>
            <person name="Gao L."/>
            <person name="Zhang X."/>
            <person name="Wang H."/>
            <person name="Yang Z."/>
            <person name="Liu X."/>
            <person name="Jiang W."/>
            <person name="Mao L."/>
            <person name="Kong X."/>
            <person name="Jiao Y."/>
            <person name="Jia J."/>
        </authorList>
    </citation>
    <scope>NUCLEOTIDE SEQUENCE [LARGE SCALE GENOMIC DNA]</scope>
    <source>
        <strain evidence="2">cv. AL8/78</strain>
    </source>
</reference>
<reference evidence="1" key="5">
    <citation type="journal article" date="2021" name="G3 (Bethesda)">
        <title>Aegilops tauschii genome assembly Aet v5.0 features greater sequence contiguity and improved annotation.</title>
        <authorList>
            <person name="Wang L."/>
            <person name="Zhu T."/>
            <person name="Rodriguez J.C."/>
            <person name="Deal K.R."/>
            <person name="Dubcovsky J."/>
            <person name="McGuire P.E."/>
            <person name="Lux T."/>
            <person name="Spannagl M."/>
            <person name="Mayer K.F.X."/>
            <person name="Baldrich P."/>
            <person name="Meyers B.C."/>
            <person name="Huo N."/>
            <person name="Gu Y.Q."/>
            <person name="Zhou H."/>
            <person name="Devos K.M."/>
            <person name="Bennetzen J.L."/>
            <person name="Unver T."/>
            <person name="Budak H."/>
            <person name="Gulick P.J."/>
            <person name="Galiba G."/>
            <person name="Kalapos B."/>
            <person name="Nelson D.R."/>
            <person name="Li P."/>
            <person name="You F.M."/>
            <person name="Luo M.C."/>
            <person name="Dvorak J."/>
        </authorList>
    </citation>
    <scope>NUCLEOTIDE SEQUENCE [LARGE SCALE GENOMIC DNA]</scope>
    <source>
        <strain evidence="1">cv. AL8/78</strain>
    </source>
</reference>
<reference evidence="1" key="3">
    <citation type="journal article" date="2017" name="Nature">
        <title>Genome sequence of the progenitor of the wheat D genome Aegilops tauschii.</title>
        <authorList>
            <person name="Luo M.C."/>
            <person name="Gu Y.Q."/>
            <person name="Puiu D."/>
            <person name="Wang H."/>
            <person name="Twardziok S.O."/>
            <person name="Deal K.R."/>
            <person name="Huo N."/>
            <person name="Zhu T."/>
            <person name="Wang L."/>
            <person name="Wang Y."/>
            <person name="McGuire P.E."/>
            <person name="Liu S."/>
            <person name="Long H."/>
            <person name="Ramasamy R.K."/>
            <person name="Rodriguez J.C."/>
            <person name="Van S.L."/>
            <person name="Yuan L."/>
            <person name="Wang Z."/>
            <person name="Xia Z."/>
            <person name="Xiao L."/>
            <person name="Anderson O.D."/>
            <person name="Ouyang S."/>
            <person name="Liang Y."/>
            <person name="Zimin A.V."/>
            <person name="Pertea G."/>
            <person name="Qi P."/>
            <person name="Bennetzen J.L."/>
            <person name="Dai X."/>
            <person name="Dawson M.W."/>
            <person name="Muller H.G."/>
            <person name="Kugler K."/>
            <person name="Rivarola-Duarte L."/>
            <person name="Spannagl M."/>
            <person name="Mayer K.F.X."/>
            <person name="Lu F.H."/>
            <person name="Bevan M.W."/>
            <person name="Leroy P."/>
            <person name="Li P."/>
            <person name="You F.M."/>
            <person name="Sun Q."/>
            <person name="Liu Z."/>
            <person name="Lyons E."/>
            <person name="Wicker T."/>
            <person name="Salzberg S.L."/>
            <person name="Devos K.M."/>
            <person name="Dvorak J."/>
        </authorList>
    </citation>
    <scope>NUCLEOTIDE SEQUENCE [LARGE SCALE GENOMIC DNA]</scope>
    <source>
        <strain evidence="1">cv. AL8/78</strain>
    </source>
</reference>
<reference evidence="2" key="1">
    <citation type="journal article" date="2014" name="Science">
        <title>Ancient hybridizations among the ancestral genomes of bread wheat.</title>
        <authorList>
            <consortium name="International Wheat Genome Sequencing Consortium,"/>
            <person name="Marcussen T."/>
            <person name="Sandve S.R."/>
            <person name="Heier L."/>
            <person name="Spannagl M."/>
            <person name="Pfeifer M."/>
            <person name="Jakobsen K.S."/>
            <person name="Wulff B.B."/>
            <person name="Steuernagel B."/>
            <person name="Mayer K.F."/>
            <person name="Olsen O.A."/>
        </authorList>
    </citation>
    <scope>NUCLEOTIDE SEQUENCE [LARGE SCALE GENOMIC DNA]</scope>
    <source>
        <strain evidence="2">cv. AL8/78</strain>
    </source>
</reference>
<dbReference type="Gramene" id="AET2Gv20945100.8">
    <property type="protein sequence ID" value="AET2Gv20945100.8"/>
    <property type="gene ID" value="AET2Gv20945100"/>
</dbReference>
<proteinExistence type="predicted"/>
<dbReference type="Proteomes" id="UP000015105">
    <property type="component" value="Chromosome 2D"/>
</dbReference>
<evidence type="ECO:0000313" key="1">
    <source>
        <dbReference type="EnsemblPlants" id="AET2Gv20945100.8"/>
    </source>
</evidence>
<keyword evidence="2" id="KW-1185">Reference proteome</keyword>
<dbReference type="EnsemblPlants" id="AET2Gv20945100.8">
    <property type="protein sequence ID" value="AET2Gv20945100.8"/>
    <property type="gene ID" value="AET2Gv20945100"/>
</dbReference>
<protein>
    <submittedName>
        <fullName evidence="1">Uncharacterized protein</fullName>
    </submittedName>
</protein>
<evidence type="ECO:0000313" key="2">
    <source>
        <dbReference type="Proteomes" id="UP000015105"/>
    </source>
</evidence>
<dbReference type="AlphaFoldDB" id="A0A453CRX5"/>
<accession>A0A453CRX5</accession>
<sequence>PRGAKIKALLVSKLENVFFPCVNSVTASTFSNFLCVNLH</sequence>